<evidence type="ECO:0000313" key="1">
    <source>
        <dbReference type="EMBL" id="TDP94920.1"/>
    </source>
</evidence>
<gene>
    <name evidence="1" type="ORF">EV186_105152</name>
</gene>
<dbReference type="AlphaFoldDB" id="A0A4R6S5C8"/>
<comment type="caution">
    <text evidence="1">The sequence shown here is derived from an EMBL/GenBank/DDBJ whole genome shotgun (WGS) entry which is preliminary data.</text>
</comment>
<name>A0A4R6S5C8_LABRH</name>
<organism evidence="1 2">
    <name type="scientific">Labedaea rhizosphaerae</name>
    <dbReference type="NCBI Taxonomy" id="598644"/>
    <lineage>
        <taxon>Bacteria</taxon>
        <taxon>Bacillati</taxon>
        <taxon>Actinomycetota</taxon>
        <taxon>Actinomycetes</taxon>
        <taxon>Pseudonocardiales</taxon>
        <taxon>Pseudonocardiaceae</taxon>
        <taxon>Labedaea</taxon>
    </lineage>
</organism>
<dbReference type="OrthoDB" id="4445816at2"/>
<proteinExistence type="predicted"/>
<dbReference type="EMBL" id="SNXZ01000005">
    <property type="protein sequence ID" value="TDP94920.1"/>
    <property type="molecule type" value="Genomic_DNA"/>
</dbReference>
<evidence type="ECO:0000313" key="2">
    <source>
        <dbReference type="Proteomes" id="UP000295444"/>
    </source>
</evidence>
<dbReference type="Proteomes" id="UP000295444">
    <property type="component" value="Unassembled WGS sequence"/>
</dbReference>
<accession>A0A4R6S5C8</accession>
<protein>
    <submittedName>
        <fullName evidence="1">Uncharacterized protein</fullName>
    </submittedName>
</protein>
<sequence length="144" mass="15803">MPANSLAHQDACKLLPENLARTMPGGSGARTDRVFPTGHICHYNNAHMDMELAFTVEPADQRPLDDEKPVTIAGRQSLQSQDYSGETKQSLCFLSTKHVPITSKYYSQPANEGLLLMVWADGKSSSICADATKIAEQIWQKLPA</sequence>
<reference evidence="1 2" key="1">
    <citation type="submission" date="2019-03" db="EMBL/GenBank/DDBJ databases">
        <title>Genomic Encyclopedia of Type Strains, Phase IV (KMG-IV): sequencing the most valuable type-strain genomes for metagenomic binning, comparative biology and taxonomic classification.</title>
        <authorList>
            <person name="Goeker M."/>
        </authorList>
    </citation>
    <scope>NUCLEOTIDE SEQUENCE [LARGE SCALE GENOMIC DNA]</scope>
    <source>
        <strain evidence="1 2">DSM 45361</strain>
    </source>
</reference>
<dbReference type="RefSeq" id="WP_133852329.1">
    <property type="nucleotide sequence ID" value="NZ_SNXZ01000005.1"/>
</dbReference>
<keyword evidence="2" id="KW-1185">Reference proteome</keyword>